<accession>A0AA96WGK7</accession>
<dbReference type="GO" id="GO:0000160">
    <property type="term" value="P:phosphorelay signal transduction system"/>
    <property type="evidence" value="ECO:0007669"/>
    <property type="project" value="InterPro"/>
</dbReference>
<sequence>MSFSRPPASLIRLLLVDEDPVFRLGMGVLLQQYGDLVLVAEAEDGETALQILDHQFSPSLDPEAPTDETPPPANLVALDIGIGRSNPQQIQGLALCRLLKSRYPNLPILCLGTASEPVILAAAYQSGADGYCSKGADPTELIAAIRRVAAGQSVWLQAPGQDRSLVPPPVVQPPGQRAPAPLATVRRQLRLQGIQQIEATLADVNAELRSDDLSLLDRAILAGRQRELRAARWLVNRLLATPRLEALPPTPQSSPDRTANRSRSNNAPAPSGSPLSPLSPSSPPSPSSPSPTPPSPNAIVPAPETAIVDVQSVQSLVFDAVLAKLQTGLINQTEQPLEIDILQEDKKRDLFYLVLRKLEEILSELRYSQVTPDQLPSKRPTILLDLWQAALLDFFGRYYTVYLNGREIEVVDVLLQDAVAVESAILSKIPGVTELLQHLLFQAPLEVNSVPYPTGNPESLMRAEQLLENLLIQIANAVMQPLLNRFANVEVIKQNFYDRRLLSSREIERFRNSLSWKYRVDRVFREPKQIFESQYQLLTLTGRGIKQTSIYKPRTEELASLTGLPYLVTLTLEAHDAIAPPLRTAVSFVGNGFVYVLTEIIGRGIGLIGRGVLKGLGNVWQDPAKRDRPFR</sequence>
<dbReference type="PANTHER" id="PTHR45566:SF1">
    <property type="entry name" value="HTH-TYPE TRANSCRIPTIONAL REGULATOR YHJB-RELATED"/>
    <property type="match status" value="1"/>
</dbReference>
<organism evidence="4">
    <name type="scientific">Leptolyngbya sp. NK1-12</name>
    <dbReference type="NCBI Taxonomy" id="2547451"/>
    <lineage>
        <taxon>Bacteria</taxon>
        <taxon>Bacillati</taxon>
        <taxon>Cyanobacteriota</taxon>
        <taxon>Cyanophyceae</taxon>
        <taxon>Leptolyngbyales</taxon>
        <taxon>Leptolyngbyaceae</taxon>
        <taxon>Leptolyngbya group</taxon>
        <taxon>Leptolyngbya</taxon>
    </lineage>
</organism>
<gene>
    <name evidence="4" type="ORF">HJG54_19780</name>
</gene>
<feature type="compositionally biased region" description="Pro residues" evidence="2">
    <location>
        <begin position="280"/>
        <end position="296"/>
    </location>
</feature>
<evidence type="ECO:0000259" key="3">
    <source>
        <dbReference type="PROSITE" id="PS50110"/>
    </source>
</evidence>
<evidence type="ECO:0000313" key="4">
    <source>
        <dbReference type="EMBL" id="WNZ24868.1"/>
    </source>
</evidence>
<dbReference type="SUPFAM" id="SSF52172">
    <property type="entry name" value="CheY-like"/>
    <property type="match status" value="1"/>
</dbReference>
<feature type="modified residue" description="4-aspartylphosphate" evidence="1">
    <location>
        <position position="79"/>
    </location>
</feature>
<evidence type="ECO:0000256" key="2">
    <source>
        <dbReference type="SAM" id="MobiDB-lite"/>
    </source>
</evidence>
<dbReference type="RefSeq" id="WP_316430867.1">
    <property type="nucleotide sequence ID" value="NZ_CP053586.1"/>
</dbReference>
<feature type="region of interest" description="Disordered" evidence="2">
    <location>
        <begin position="245"/>
        <end position="300"/>
    </location>
</feature>
<dbReference type="SMART" id="SM00448">
    <property type="entry name" value="REC"/>
    <property type="match status" value="1"/>
</dbReference>
<dbReference type="Gene3D" id="3.40.50.2300">
    <property type="match status" value="1"/>
</dbReference>
<keyword evidence="1" id="KW-0597">Phosphoprotein</keyword>
<dbReference type="Pfam" id="PF00072">
    <property type="entry name" value="Response_reg"/>
    <property type="match status" value="1"/>
</dbReference>
<name>A0AA96WGK7_9CYAN</name>
<feature type="domain" description="Response regulatory" evidence="3">
    <location>
        <begin position="12"/>
        <end position="149"/>
    </location>
</feature>
<protein>
    <submittedName>
        <fullName evidence="4">DUF3685 domain-containing protein</fullName>
    </submittedName>
</protein>
<dbReference type="AlphaFoldDB" id="A0AA96WGK7"/>
<dbReference type="InterPro" id="IPR051015">
    <property type="entry name" value="EvgA-like"/>
</dbReference>
<dbReference type="InterPro" id="IPR022552">
    <property type="entry name" value="UPF_Ycf55"/>
</dbReference>
<evidence type="ECO:0000256" key="1">
    <source>
        <dbReference type="PROSITE-ProRule" id="PRU00169"/>
    </source>
</evidence>
<dbReference type="Pfam" id="PF12452">
    <property type="entry name" value="DUF3685"/>
    <property type="match status" value="1"/>
</dbReference>
<dbReference type="PANTHER" id="PTHR45566">
    <property type="entry name" value="HTH-TYPE TRANSCRIPTIONAL REGULATOR YHJB-RELATED"/>
    <property type="match status" value="1"/>
</dbReference>
<dbReference type="PROSITE" id="PS50110">
    <property type="entry name" value="RESPONSE_REGULATORY"/>
    <property type="match status" value="1"/>
</dbReference>
<dbReference type="InterPro" id="IPR058245">
    <property type="entry name" value="NreC/VraR/RcsB-like_REC"/>
</dbReference>
<reference evidence="4" key="1">
    <citation type="submission" date="2020-05" db="EMBL/GenBank/DDBJ databases">
        <authorList>
            <person name="Zhu T."/>
            <person name="Keshari N."/>
            <person name="Lu X."/>
        </authorList>
    </citation>
    <scope>NUCLEOTIDE SEQUENCE</scope>
    <source>
        <strain evidence="4">NK1-12</strain>
    </source>
</reference>
<dbReference type="InterPro" id="IPR001789">
    <property type="entry name" value="Sig_transdc_resp-reg_receiver"/>
</dbReference>
<dbReference type="CDD" id="cd17535">
    <property type="entry name" value="REC_NarL-like"/>
    <property type="match status" value="1"/>
</dbReference>
<proteinExistence type="predicted"/>
<dbReference type="EMBL" id="CP053586">
    <property type="protein sequence ID" value="WNZ24868.1"/>
    <property type="molecule type" value="Genomic_DNA"/>
</dbReference>
<dbReference type="InterPro" id="IPR011006">
    <property type="entry name" value="CheY-like_superfamily"/>
</dbReference>
<feature type="compositionally biased region" description="Low complexity" evidence="2">
    <location>
        <begin position="262"/>
        <end position="279"/>
    </location>
</feature>